<dbReference type="AlphaFoldDB" id="A9G5G2"/>
<comment type="similarity">
    <text evidence="1">Belongs to the LysR transcriptional regulatory family.</text>
</comment>
<evidence type="ECO:0000259" key="5">
    <source>
        <dbReference type="PROSITE" id="PS50931"/>
    </source>
</evidence>
<dbReference type="KEGG" id="scl:sce8852"/>
<dbReference type="SUPFAM" id="SSF53850">
    <property type="entry name" value="Periplasmic binding protein-like II"/>
    <property type="match status" value="1"/>
</dbReference>
<evidence type="ECO:0000313" key="6">
    <source>
        <dbReference type="EMBL" id="CAN99024.1"/>
    </source>
</evidence>
<dbReference type="Gene3D" id="1.10.10.10">
    <property type="entry name" value="Winged helix-like DNA-binding domain superfamily/Winged helix DNA-binding domain"/>
    <property type="match status" value="1"/>
</dbReference>
<dbReference type="CDD" id="cd08417">
    <property type="entry name" value="PBP2_Nitroaromatics_like"/>
    <property type="match status" value="1"/>
</dbReference>
<dbReference type="PRINTS" id="PR00039">
    <property type="entry name" value="HTHLYSR"/>
</dbReference>
<keyword evidence="2" id="KW-0805">Transcription regulation</keyword>
<keyword evidence="7" id="KW-1185">Reference proteome</keyword>
<dbReference type="Pfam" id="PF03466">
    <property type="entry name" value="LysR_substrate"/>
    <property type="match status" value="1"/>
</dbReference>
<evidence type="ECO:0000256" key="1">
    <source>
        <dbReference type="ARBA" id="ARBA00009437"/>
    </source>
</evidence>
<evidence type="ECO:0000313" key="7">
    <source>
        <dbReference type="Proteomes" id="UP000002139"/>
    </source>
</evidence>
<dbReference type="GO" id="GO:0003700">
    <property type="term" value="F:DNA-binding transcription factor activity"/>
    <property type="evidence" value="ECO:0007669"/>
    <property type="project" value="InterPro"/>
</dbReference>
<dbReference type="HOGENOM" id="CLU_039613_39_0_7"/>
<dbReference type="InterPro" id="IPR000847">
    <property type="entry name" value="LysR_HTH_N"/>
</dbReference>
<dbReference type="InterPro" id="IPR036388">
    <property type="entry name" value="WH-like_DNA-bd_sf"/>
</dbReference>
<dbReference type="SUPFAM" id="SSF46785">
    <property type="entry name" value="Winged helix' DNA-binding domain"/>
    <property type="match status" value="1"/>
</dbReference>
<keyword evidence="4" id="KW-0804">Transcription</keyword>
<dbReference type="InterPro" id="IPR036390">
    <property type="entry name" value="WH_DNA-bd_sf"/>
</dbReference>
<dbReference type="EMBL" id="AM746676">
    <property type="protein sequence ID" value="CAN99024.1"/>
    <property type="molecule type" value="Genomic_DNA"/>
</dbReference>
<evidence type="ECO:0000256" key="4">
    <source>
        <dbReference type="ARBA" id="ARBA00023163"/>
    </source>
</evidence>
<proteinExistence type="inferred from homology"/>
<protein>
    <submittedName>
        <fullName evidence="6">Nodulation protein D</fullName>
    </submittedName>
</protein>
<name>A9G5G2_SORC5</name>
<dbReference type="InterPro" id="IPR037402">
    <property type="entry name" value="YidZ_PBP2"/>
</dbReference>
<dbReference type="PANTHER" id="PTHR30118:SF15">
    <property type="entry name" value="TRANSCRIPTIONAL REGULATORY PROTEIN"/>
    <property type="match status" value="1"/>
</dbReference>
<dbReference type="GO" id="GO:0003677">
    <property type="term" value="F:DNA binding"/>
    <property type="evidence" value="ECO:0007669"/>
    <property type="project" value="UniProtKB-KW"/>
</dbReference>
<dbReference type="eggNOG" id="COG0583">
    <property type="taxonomic scope" value="Bacteria"/>
</dbReference>
<reference evidence="6 7" key="1">
    <citation type="journal article" date="2007" name="Nat. Biotechnol.">
        <title>Complete genome sequence of the myxobacterium Sorangium cellulosum.</title>
        <authorList>
            <person name="Schneiker S."/>
            <person name="Perlova O."/>
            <person name="Kaiser O."/>
            <person name="Gerth K."/>
            <person name="Alici A."/>
            <person name="Altmeyer M.O."/>
            <person name="Bartels D."/>
            <person name="Bekel T."/>
            <person name="Beyer S."/>
            <person name="Bode E."/>
            <person name="Bode H.B."/>
            <person name="Bolten C.J."/>
            <person name="Choudhuri J.V."/>
            <person name="Doss S."/>
            <person name="Elnakady Y.A."/>
            <person name="Frank B."/>
            <person name="Gaigalat L."/>
            <person name="Goesmann A."/>
            <person name="Groeger C."/>
            <person name="Gross F."/>
            <person name="Jelsbak L."/>
            <person name="Jelsbak L."/>
            <person name="Kalinowski J."/>
            <person name="Kegler C."/>
            <person name="Knauber T."/>
            <person name="Konietzny S."/>
            <person name="Kopp M."/>
            <person name="Krause L."/>
            <person name="Krug D."/>
            <person name="Linke B."/>
            <person name="Mahmud T."/>
            <person name="Martinez-Arias R."/>
            <person name="McHardy A.C."/>
            <person name="Merai M."/>
            <person name="Meyer F."/>
            <person name="Mormann S."/>
            <person name="Munoz-Dorado J."/>
            <person name="Perez J."/>
            <person name="Pradella S."/>
            <person name="Rachid S."/>
            <person name="Raddatz G."/>
            <person name="Rosenau F."/>
            <person name="Rueckert C."/>
            <person name="Sasse F."/>
            <person name="Scharfe M."/>
            <person name="Schuster S.C."/>
            <person name="Suen G."/>
            <person name="Treuner-Lange A."/>
            <person name="Velicer G.J."/>
            <person name="Vorholter F.-J."/>
            <person name="Weissman K.J."/>
            <person name="Welch R.D."/>
            <person name="Wenzel S.C."/>
            <person name="Whitworth D.E."/>
            <person name="Wilhelm S."/>
            <person name="Wittmann C."/>
            <person name="Bloecker H."/>
            <person name="Puehler A."/>
            <person name="Mueller R."/>
        </authorList>
    </citation>
    <scope>NUCLEOTIDE SEQUENCE [LARGE SCALE GENOMIC DNA]</scope>
    <source>
        <strain evidence="7">So ce56</strain>
    </source>
</reference>
<accession>A9G5G2</accession>
<dbReference type="STRING" id="448385.sce8852"/>
<organism evidence="6 7">
    <name type="scientific">Sorangium cellulosum (strain So ce56)</name>
    <name type="common">Polyangium cellulosum (strain So ce56)</name>
    <dbReference type="NCBI Taxonomy" id="448385"/>
    <lineage>
        <taxon>Bacteria</taxon>
        <taxon>Pseudomonadati</taxon>
        <taxon>Myxococcota</taxon>
        <taxon>Polyangia</taxon>
        <taxon>Polyangiales</taxon>
        <taxon>Polyangiaceae</taxon>
        <taxon>Sorangium</taxon>
    </lineage>
</organism>
<evidence type="ECO:0000256" key="2">
    <source>
        <dbReference type="ARBA" id="ARBA00023015"/>
    </source>
</evidence>
<gene>
    <name evidence="6" type="ordered locus">sce8852</name>
</gene>
<dbReference type="InterPro" id="IPR050389">
    <property type="entry name" value="LysR-type_TF"/>
</dbReference>
<evidence type="ECO:0000256" key="3">
    <source>
        <dbReference type="ARBA" id="ARBA00023125"/>
    </source>
</evidence>
<dbReference type="BioCyc" id="SCEL448385:SCE_RS45360-MONOMER"/>
<keyword evidence="3" id="KW-0238">DNA-binding</keyword>
<sequence length="366" mass="40138">MIAVAPCRQRPSPCSPNPGDDAVHVRAPCFHGERAVDAEKMRPLGASIHCMIDICIMPAFHDVASVDLNLVRVLGALLDERHLTRAGKRLGLTQSATSHALGRLRRLFGDPLFVRTSRGLAPTARAEELAEPVREAMRALDRCFRAEEPFVAASAARSFSVATADYGSFVLAPKLLDRLGREAPNVDLWLRALDASFEEQLARGDADVVVAPARRDGLPAGIHSRLLYRERFACLVRKGHPLVKKGIDLASWTSMRHVFIAPRGTPGGVVDETLAQLGKRRRVALAVPHFLLAPHVVAGSDLVVTVGARVAEAFAEILPLRVVDPPVKLPGFEVRMYWHERHHRDPAQQWFRDAVRGAAEPSSIRA</sequence>
<dbReference type="Proteomes" id="UP000002139">
    <property type="component" value="Chromosome"/>
</dbReference>
<dbReference type="Pfam" id="PF00126">
    <property type="entry name" value="HTH_1"/>
    <property type="match status" value="1"/>
</dbReference>
<dbReference type="Gene3D" id="3.40.190.10">
    <property type="entry name" value="Periplasmic binding protein-like II"/>
    <property type="match status" value="2"/>
</dbReference>
<feature type="domain" description="HTH lysR-type" evidence="5">
    <location>
        <begin position="66"/>
        <end position="123"/>
    </location>
</feature>
<dbReference type="PROSITE" id="PS50931">
    <property type="entry name" value="HTH_LYSR"/>
    <property type="match status" value="1"/>
</dbReference>
<dbReference type="PANTHER" id="PTHR30118">
    <property type="entry name" value="HTH-TYPE TRANSCRIPTIONAL REGULATOR LEUO-RELATED"/>
    <property type="match status" value="1"/>
</dbReference>
<dbReference type="InterPro" id="IPR005119">
    <property type="entry name" value="LysR_subst-bd"/>
</dbReference>